<dbReference type="EMBL" id="JABFUD020000018">
    <property type="protein sequence ID" value="KAI5066701.1"/>
    <property type="molecule type" value="Genomic_DNA"/>
</dbReference>
<keyword evidence="2" id="KW-1185">Reference proteome</keyword>
<organism evidence="1 2">
    <name type="scientific">Adiantum capillus-veneris</name>
    <name type="common">Maidenhair fern</name>
    <dbReference type="NCBI Taxonomy" id="13818"/>
    <lineage>
        <taxon>Eukaryota</taxon>
        <taxon>Viridiplantae</taxon>
        <taxon>Streptophyta</taxon>
        <taxon>Embryophyta</taxon>
        <taxon>Tracheophyta</taxon>
        <taxon>Polypodiopsida</taxon>
        <taxon>Polypodiidae</taxon>
        <taxon>Polypodiales</taxon>
        <taxon>Pteridineae</taxon>
        <taxon>Pteridaceae</taxon>
        <taxon>Vittarioideae</taxon>
        <taxon>Adiantum</taxon>
    </lineage>
</organism>
<protein>
    <submittedName>
        <fullName evidence="1">Uncharacterized protein</fullName>
    </submittedName>
</protein>
<dbReference type="AlphaFoldDB" id="A0A9D4ZBJ2"/>
<feature type="non-terminal residue" evidence="1">
    <location>
        <position position="110"/>
    </location>
</feature>
<evidence type="ECO:0000313" key="1">
    <source>
        <dbReference type="EMBL" id="KAI5066701.1"/>
    </source>
</evidence>
<dbReference type="Proteomes" id="UP000886520">
    <property type="component" value="Chromosome 18"/>
</dbReference>
<proteinExistence type="predicted"/>
<reference evidence="1" key="1">
    <citation type="submission" date="2021-01" db="EMBL/GenBank/DDBJ databases">
        <title>Adiantum capillus-veneris genome.</title>
        <authorList>
            <person name="Fang Y."/>
            <person name="Liao Q."/>
        </authorList>
    </citation>
    <scope>NUCLEOTIDE SEQUENCE</scope>
    <source>
        <strain evidence="1">H3</strain>
        <tissue evidence="1">Leaf</tissue>
    </source>
</reference>
<name>A0A9D4ZBJ2_ADICA</name>
<accession>A0A9D4ZBJ2</accession>
<evidence type="ECO:0000313" key="2">
    <source>
        <dbReference type="Proteomes" id="UP000886520"/>
    </source>
</evidence>
<comment type="caution">
    <text evidence="1">The sequence shown here is derived from an EMBL/GenBank/DDBJ whole genome shotgun (WGS) entry which is preliminary data.</text>
</comment>
<sequence length="110" mass="12126">MRTTLSCNSVLTSGGGKIAVMELSIEEGGGEGVARKPVVWVHKGIPVTLDAGDKPGEFVVGKMERFESQNCRHNVREKVFMLLCQISNVCFSNLSLRVTAAIVWFWKTKL</sequence>
<gene>
    <name evidence="1" type="ORF">GOP47_0019325</name>
</gene>